<keyword evidence="3" id="KW-1185">Reference proteome</keyword>
<dbReference type="Proteomes" id="UP000291078">
    <property type="component" value="Unassembled WGS sequence"/>
</dbReference>
<keyword evidence="1" id="KW-1133">Transmembrane helix</keyword>
<dbReference type="EMBL" id="SGXM01000013">
    <property type="protein sequence ID" value="RZT29102.1"/>
    <property type="molecule type" value="Genomic_DNA"/>
</dbReference>
<keyword evidence="1" id="KW-0472">Membrane</keyword>
<dbReference type="RefSeq" id="WP_235845016.1">
    <property type="nucleotide sequence ID" value="NZ_SGXM01000013.1"/>
</dbReference>
<proteinExistence type="predicted"/>
<evidence type="ECO:0000313" key="3">
    <source>
        <dbReference type="Proteomes" id="UP000291078"/>
    </source>
</evidence>
<reference evidence="2 3" key="1">
    <citation type="journal article" date="2015" name="Stand. Genomic Sci.">
        <title>Genomic Encyclopedia of Bacterial and Archaeal Type Strains, Phase III: the genomes of soil and plant-associated and newly described type strains.</title>
        <authorList>
            <person name="Whitman W.B."/>
            <person name="Woyke T."/>
            <person name="Klenk H.P."/>
            <person name="Zhou Y."/>
            <person name="Lilburn T.G."/>
            <person name="Beck B.J."/>
            <person name="De Vos P."/>
            <person name="Vandamme P."/>
            <person name="Eisen J.A."/>
            <person name="Garrity G."/>
            <person name="Hugenholtz P."/>
            <person name="Kyrpides N.C."/>
        </authorList>
    </citation>
    <scope>NUCLEOTIDE SEQUENCE [LARGE SCALE GENOMIC DNA]</scope>
    <source>
        <strain evidence="2 3">ASC-9842</strain>
    </source>
</reference>
<feature type="transmembrane region" description="Helical" evidence="1">
    <location>
        <begin position="34"/>
        <end position="57"/>
    </location>
</feature>
<name>A0A4Q7RBX6_9BURK</name>
<evidence type="ECO:0000313" key="2">
    <source>
        <dbReference type="EMBL" id="RZT29102.1"/>
    </source>
</evidence>
<keyword evidence="1" id="KW-0812">Transmembrane</keyword>
<evidence type="ECO:0000256" key="1">
    <source>
        <dbReference type="SAM" id="Phobius"/>
    </source>
</evidence>
<gene>
    <name evidence="2" type="ORF">EV147_5066</name>
</gene>
<organism evidence="2 3">
    <name type="scientific">Cupriavidus agavae</name>
    <dbReference type="NCBI Taxonomy" id="1001822"/>
    <lineage>
        <taxon>Bacteria</taxon>
        <taxon>Pseudomonadati</taxon>
        <taxon>Pseudomonadota</taxon>
        <taxon>Betaproteobacteria</taxon>
        <taxon>Burkholderiales</taxon>
        <taxon>Burkholderiaceae</taxon>
        <taxon>Cupriavidus</taxon>
    </lineage>
</organism>
<protein>
    <submittedName>
        <fullName evidence="2">Uncharacterized protein</fullName>
    </submittedName>
</protein>
<dbReference type="AlphaFoldDB" id="A0A4Q7RBX6"/>
<sequence length="67" mass="7182">MPFIKTPETAAAIVALVVILFAALFFILTSANVALLSFQLSTLVVATLAIAVLWVLVRFAHLSEQPV</sequence>
<accession>A0A4Q7RBX6</accession>
<comment type="caution">
    <text evidence="2">The sequence shown here is derived from an EMBL/GenBank/DDBJ whole genome shotgun (WGS) entry which is preliminary data.</text>
</comment>
<feature type="transmembrane region" description="Helical" evidence="1">
    <location>
        <begin position="9"/>
        <end position="28"/>
    </location>
</feature>